<organism evidence="2 3">
    <name type="scientific">Caulobacter ginsengisoli</name>
    <dbReference type="NCBI Taxonomy" id="400775"/>
    <lineage>
        <taxon>Bacteria</taxon>
        <taxon>Pseudomonadati</taxon>
        <taxon>Pseudomonadota</taxon>
        <taxon>Alphaproteobacteria</taxon>
        <taxon>Caulobacterales</taxon>
        <taxon>Caulobacteraceae</taxon>
        <taxon>Caulobacter</taxon>
    </lineage>
</organism>
<reference evidence="2 3" key="1">
    <citation type="submission" date="2023-07" db="EMBL/GenBank/DDBJ databases">
        <title>Genomic Encyclopedia of Type Strains, Phase IV (KMG-IV): sequencing the most valuable type-strain genomes for metagenomic binning, comparative biology and taxonomic classification.</title>
        <authorList>
            <person name="Goeker M."/>
        </authorList>
    </citation>
    <scope>NUCLEOTIDE SEQUENCE [LARGE SCALE GENOMIC DNA]</scope>
    <source>
        <strain evidence="2 3">DSM 18695</strain>
    </source>
</reference>
<keyword evidence="1" id="KW-0812">Transmembrane</keyword>
<feature type="transmembrane region" description="Helical" evidence="1">
    <location>
        <begin position="20"/>
        <end position="42"/>
    </location>
</feature>
<evidence type="ECO:0000313" key="2">
    <source>
        <dbReference type="EMBL" id="MDQ0462767.1"/>
    </source>
</evidence>
<dbReference type="EMBL" id="JAUSVS010000001">
    <property type="protein sequence ID" value="MDQ0462767.1"/>
    <property type="molecule type" value="Genomic_DNA"/>
</dbReference>
<dbReference type="RefSeq" id="WP_307345574.1">
    <property type="nucleotide sequence ID" value="NZ_JAUSVS010000001.1"/>
</dbReference>
<proteinExistence type="predicted"/>
<name>A0ABU0IP70_9CAUL</name>
<gene>
    <name evidence="2" type="ORF">QO010_000515</name>
</gene>
<evidence type="ECO:0000313" key="3">
    <source>
        <dbReference type="Proteomes" id="UP001228905"/>
    </source>
</evidence>
<feature type="transmembrane region" description="Helical" evidence="1">
    <location>
        <begin position="241"/>
        <end position="266"/>
    </location>
</feature>
<accession>A0ABU0IP70</accession>
<comment type="caution">
    <text evidence="2">The sequence shown here is derived from an EMBL/GenBank/DDBJ whole genome shotgun (WGS) entry which is preliminary data.</text>
</comment>
<keyword evidence="1" id="KW-0472">Membrane</keyword>
<feature type="transmembrane region" description="Helical" evidence="1">
    <location>
        <begin position="110"/>
        <end position="136"/>
    </location>
</feature>
<evidence type="ECO:0000256" key="1">
    <source>
        <dbReference type="SAM" id="Phobius"/>
    </source>
</evidence>
<protein>
    <submittedName>
        <fullName evidence="2">ABC-2 type transport system permease protein</fullName>
    </submittedName>
</protein>
<sequence length="274" mass="29037">MLADAFRAEGARFLRQRGALIWGFGFFPAAMLLITLAVAFFVRTHVHKEMPGAASVAESVLRNIHYASAPPDQLFVLLAAAALFAGDYRWETWRLLTPRNSRLTLLGGKLIVYALACLAGLLLLGLSGVLQTVLGAAIDGSRIALPDFSAAFFGQLGLSLATAWLDLMLLGELALLTAVVTRSNIAAIMVPFGLFCVQAFVVSQIHGADRIQPPLKYLITLPSLSVDVLRGTVLGPGGEQAVGVGVAGVCVAVWLLGLGGAALALFQRQDLTRE</sequence>
<keyword evidence="3" id="KW-1185">Reference proteome</keyword>
<dbReference type="Proteomes" id="UP001228905">
    <property type="component" value="Unassembled WGS sequence"/>
</dbReference>
<feature type="transmembrane region" description="Helical" evidence="1">
    <location>
        <begin position="185"/>
        <end position="205"/>
    </location>
</feature>
<feature type="transmembrane region" description="Helical" evidence="1">
    <location>
        <begin position="74"/>
        <end position="90"/>
    </location>
</feature>
<feature type="transmembrane region" description="Helical" evidence="1">
    <location>
        <begin position="148"/>
        <end position="165"/>
    </location>
</feature>
<keyword evidence="1" id="KW-1133">Transmembrane helix</keyword>